<feature type="domain" description="CID" evidence="5">
    <location>
        <begin position="1"/>
        <end position="114"/>
    </location>
</feature>
<feature type="non-terminal residue" evidence="6">
    <location>
        <position position="263"/>
    </location>
</feature>
<feature type="region of interest" description="Disordered" evidence="3">
    <location>
        <begin position="233"/>
        <end position="263"/>
    </location>
</feature>
<evidence type="ECO:0008006" key="7">
    <source>
        <dbReference type="Google" id="ProtNLM"/>
    </source>
</evidence>
<protein>
    <recommendedName>
        <fullName evidence="7">CID domain-containing protein</fullName>
    </recommendedName>
</protein>
<dbReference type="InterPro" id="IPR012677">
    <property type="entry name" value="Nucleotide-bd_a/b_plait_sf"/>
</dbReference>
<evidence type="ECO:0000313" key="6">
    <source>
        <dbReference type="EMBL" id="EEN46346.1"/>
    </source>
</evidence>
<keyword evidence="1 2" id="KW-0694">RNA-binding</keyword>
<dbReference type="EMBL" id="GG666644">
    <property type="protein sequence ID" value="EEN46346.1"/>
    <property type="molecule type" value="Genomic_DNA"/>
</dbReference>
<proteinExistence type="predicted"/>
<dbReference type="eggNOG" id="KOG0132">
    <property type="taxonomic scope" value="Eukaryota"/>
</dbReference>
<name>C3ZM90_BRAFL</name>
<dbReference type="SMART" id="SM00582">
    <property type="entry name" value="RPR"/>
    <property type="match status" value="1"/>
</dbReference>
<dbReference type="Pfam" id="PF04818">
    <property type="entry name" value="CID"/>
    <property type="match status" value="1"/>
</dbReference>
<reference evidence="6" key="1">
    <citation type="journal article" date="2008" name="Nature">
        <title>The amphioxus genome and the evolution of the chordate karyotype.</title>
        <authorList>
            <consortium name="US DOE Joint Genome Institute (JGI-PGF)"/>
            <person name="Putnam N.H."/>
            <person name="Butts T."/>
            <person name="Ferrier D.E.K."/>
            <person name="Furlong R.F."/>
            <person name="Hellsten U."/>
            <person name="Kawashima T."/>
            <person name="Robinson-Rechavi M."/>
            <person name="Shoguchi E."/>
            <person name="Terry A."/>
            <person name="Yu J.-K."/>
            <person name="Benito-Gutierrez E.L."/>
            <person name="Dubchak I."/>
            <person name="Garcia-Fernandez J."/>
            <person name="Gibson-Brown J.J."/>
            <person name="Grigoriev I.V."/>
            <person name="Horton A.C."/>
            <person name="de Jong P.J."/>
            <person name="Jurka J."/>
            <person name="Kapitonov V.V."/>
            <person name="Kohara Y."/>
            <person name="Kuroki Y."/>
            <person name="Lindquist E."/>
            <person name="Lucas S."/>
            <person name="Osoegawa K."/>
            <person name="Pennacchio L.A."/>
            <person name="Salamov A.A."/>
            <person name="Satou Y."/>
            <person name="Sauka-Spengler T."/>
            <person name="Schmutz J."/>
            <person name="Shin-I T."/>
            <person name="Toyoda A."/>
            <person name="Bronner-Fraser M."/>
            <person name="Fujiyama A."/>
            <person name="Holland L.Z."/>
            <person name="Holland P.W.H."/>
            <person name="Satoh N."/>
            <person name="Rokhsar D.S."/>
        </authorList>
    </citation>
    <scope>NUCLEOTIDE SEQUENCE [LARGE SCALE GENOMIC DNA]</scope>
    <source>
        <strain evidence="6">S238N-H82</strain>
        <tissue evidence="6">Testes</tissue>
    </source>
</reference>
<dbReference type="Pfam" id="PF00076">
    <property type="entry name" value="RRM_1"/>
    <property type="match status" value="1"/>
</dbReference>
<dbReference type="InterPro" id="IPR006569">
    <property type="entry name" value="CID_dom"/>
</dbReference>
<sequence>MTAVTKAAIKAIKFYKHVVQSVEKFIQKCRPEYKVPGLYVIDSIVRQSRHQFGADKDVFAPRFAKNVTLTFQHLFKCPPEDRARVVRVLNLWQKNHVFKVEVIQPLLDMADPERAKQMQPVCSTTLWVGHLDKKTTDVELRNIFEAIGPVQSIDLIPPRGCAYVCYETRLDAHNALNKLKNLRVGNRQQPVQMAWAPGKGVKGKEHKQYWDDHAGTTYLPWEKLEGKDLESLAEGGYIDNETLPPDQKKDVAPSESGSQESQE</sequence>
<dbReference type="PANTHER" id="PTHR23140:SF4">
    <property type="entry name" value="PROTEIN CBR-NRD-1"/>
    <property type="match status" value="1"/>
</dbReference>
<accession>C3ZM90</accession>
<evidence type="ECO:0000256" key="3">
    <source>
        <dbReference type="SAM" id="MobiDB-lite"/>
    </source>
</evidence>
<dbReference type="InParanoid" id="C3ZM90"/>
<dbReference type="Gene3D" id="3.30.70.330">
    <property type="match status" value="1"/>
</dbReference>
<dbReference type="CDD" id="cd12227">
    <property type="entry name" value="RRM_SCAF4_SCAF8"/>
    <property type="match status" value="1"/>
</dbReference>
<evidence type="ECO:0000256" key="1">
    <source>
        <dbReference type="ARBA" id="ARBA00022884"/>
    </source>
</evidence>
<dbReference type="CDD" id="cd16983">
    <property type="entry name" value="CID_SCAF8_like"/>
    <property type="match status" value="1"/>
</dbReference>
<gene>
    <name evidence="6" type="ORF">BRAFLDRAFT_264027</name>
</gene>
<evidence type="ECO:0000259" key="4">
    <source>
        <dbReference type="PROSITE" id="PS50102"/>
    </source>
</evidence>
<dbReference type="PANTHER" id="PTHR23140">
    <property type="entry name" value="RNA PROCESSING PROTEIN LD23810P"/>
    <property type="match status" value="1"/>
</dbReference>
<dbReference type="FunFam" id="1.25.40.90:FF:000004">
    <property type="entry name" value="splicing factor, arginine/serine-rich 15"/>
    <property type="match status" value="1"/>
</dbReference>
<feature type="domain" description="RRM" evidence="4">
    <location>
        <begin position="124"/>
        <end position="196"/>
    </location>
</feature>
<dbReference type="SMART" id="SM00360">
    <property type="entry name" value="RRM"/>
    <property type="match status" value="1"/>
</dbReference>
<dbReference type="InterPro" id="IPR051485">
    <property type="entry name" value="SR-CTD_assoc_factor"/>
</dbReference>
<dbReference type="PROSITE" id="PS51391">
    <property type="entry name" value="CID"/>
    <property type="match status" value="1"/>
</dbReference>
<evidence type="ECO:0000256" key="2">
    <source>
        <dbReference type="PROSITE-ProRule" id="PRU00176"/>
    </source>
</evidence>
<dbReference type="GO" id="GO:0003723">
    <property type="term" value="F:RNA binding"/>
    <property type="evidence" value="ECO:0007669"/>
    <property type="project" value="UniProtKB-UniRule"/>
</dbReference>
<dbReference type="SUPFAM" id="SSF48464">
    <property type="entry name" value="ENTH/VHS domain"/>
    <property type="match status" value="1"/>
</dbReference>
<dbReference type="PROSITE" id="PS50102">
    <property type="entry name" value="RRM"/>
    <property type="match status" value="1"/>
</dbReference>
<evidence type="ECO:0000259" key="5">
    <source>
        <dbReference type="PROSITE" id="PS51391"/>
    </source>
</evidence>
<dbReference type="Gene3D" id="1.25.40.90">
    <property type="match status" value="1"/>
</dbReference>
<dbReference type="SUPFAM" id="SSF54928">
    <property type="entry name" value="RNA-binding domain, RBD"/>
    <property type="match status" value="1"/>
</dbReference>
<organism>
    <name type="scientific">Branchiostoma floridae</name>
    <name type="common">Florida lancelet</name>
    <name type="synonym">Amphioxus</name>
    <dbReference type="NCBI Taxonomy" id="7739"/>
    <lineage>
        <taxon>Eukaryota</taxon>
        <taxon>Metazoa</taxon>
        <taxon>Chordata</taxon>
        <taxon>Cephalochordata</taxon>
        <taxon>Leptocardii</taxon>
        <taxon>Amphioxiformes</taxon>
        <taxon>Branchiostomatidae</taxon>
        <taxon>Branchiostoma</taxon>
    </lineage>
</organism>
<dbReference type="InterPro" id="IPR000504">
    <property type="entry name" value="RRM_dom"/>
</dbReference>
<dbReference type="InterPro" id="IPR035979">
    <property type="entry name" value="RBD_domain_sf"/>
</dbReference>
<dbReference type="InterPro" id="IPR008942">
    <property type="entry name" value="ENTH_VHS"/>
</dbReference>
<dbReference type="AlphaFoldDB" id="C3ZM90"/>
<dbReference type="STRING" id="7739.C3ZM90"/>